<dbReference type="EMBL" id="MW601942">
    <property type="protein sequence ID" value="QST87836.1"/>
    <property type="molecule type" value="Genomic_DNA"/>
</dbReference>
<accession>A0A8A1V4G4</accession>
<evidence type="ECO:0000259" key="1">
    <source>
        <dbReference type="Pfam" id="PF12680"/>
    </source>
</evidence>
<name>A0A8A1V4G4_9ZZZZ</name>
<dbReference type="Pfam" id="PF12680">
    <property type="entry name" value="SnoaL_2"/>
    <property type="match status" value="1"/>
</dbReference>
<sequence length="138" mass="16422">MEHEPNQAQKEWMLIQQYINGWKQNNLPMITSCLDENCLVIESHGPTYHGISDIEHWFKLWLKAQSKVIKWDMTSFSFCEKESTAFVEWDFSCLSDEVEYSFPGISMIKFKGEKISFIHEYRMTHPAYKWEGNQLKSE</sequence>
<dbReference type="AlphaFoldDB" id="A0A8A1V4G4"/>
<dbReference type="InterPro" id="IPR037401">
    <property type="entry name" value="SnoaL-like"/>
</dbReference>
<reference evidence="2" key="1">
    <citation type="journal article" name="Antibiotics">
        <title>Novel Soil-Derived Beta-Lactam, Chloramphenicol, Fosfomycin and Trimethoprim Resistance Genes Revealed by Functional Metagenomics.</title>
        <authorList>
            <person name="Willms I.M."/>
            <person name="Grote M."/>
            <person name="Kocatuerk M."/>
            <person name="Singhoff L."/>
            <person name="Kraft A.A."/>
            <person name="Bolz S.H."/>
            <person name="Nacke H."/>
        </authorList>
    </citation>
    <scope>NUCLEOTIDE SEQUENCE</scope>
</reference>
<organism evidence="2">
    <name type="scientific">uncultured organism</name>
    <dbReference type="NCBI Taxonomy" id="155900"/>
    <lineage>
        <taxon>unclassified sequences</taxon>
        <taxon>environmental samples</taxon>
    </lineage>
</organism>
<proteinExistence type="predicted"/>
<dbReference type="SUPFAM" id="SSF54427">
    <property type="entry name" value="NTF2-like"/>
    <property type="match status" value="1"/>
</dbReference>
<dbReference type="InterPro" id="IPR032710">
    <property type="entry name" value="NTF2-like_dom_sf"/>
</dbReference>
<evidence type="ECO:0000313" key="2">
    <source>
        <dbReference type="EMBL" id="QST87836.1"/>
    </source>
</evidence>
<protein>
    <submittedName>
        <fullName evidence="2">Putative nuclear transport factor 2 family protein</fullName>
    </submittedName>
</protein>
<dbReference type="Gene3D" id="3.10.450.50">
    <property type="match status" value="1"/>
</dbReference>
<feature type="domain" description="SnoaL-like" evidence="1">
    <location>
        <begin position="15"/>
        <end position="116"/>
    </location>
</feature>